<dbReference type="Pfam" id="PF19238">
    <property type="entry name" value="Radical_SAM_2"/>
    <property type="match status" value="1"/>
</dbReference>
<dbReference type="OrthoDB" id="9774724at2"/>
<proteinExistence type="predicted"/>
<evidence type="ECO:0000313" key="2">
    <source>
        <dbReference type="EMBL" id="APF19626.1"/>
    </source>
</evidence>
<dbReference type="AlphaFoldDB" id="H1XXS4"/>
<evidence type="ECO:0000313" key="5">
    <source>
        <dbReference type="Proteomes" id="UP000183868"/>
    </source>
</evidence>
<dbReference type="InterPro" id="IPR007549">
    <property type="entry name" value="DUF512"/>
</dbReference>
<dbReference type="InterPro" id="IPR045375">
    <property type="entry name" value="Put_radical_SAM-like_N"/>
</dbReference>
<evidence type="ECO:0000259" key="1">
    <source>
        <dbReference type="PROSITE" id="PS50106"/>
    </source>
</evidence>
<dbReference type="Proteomes" id="UP000183868">
    <property type="component" value="Chromosome"/>
</dbReference>
<evidence type="ECO:0000313" key="4">
    <source>
        <dbReference type="Proteomes" id="UP000004671"/>
    </source>
</evidence>
<keyword evidence="4" id="KW-1185">Reference proteome</keyword>
<gene>
    <name evidence="2" type="ORF">Cabys_2878</name>
    <name evidence="3" type="ORF">Calab_0093</name>
</gene>
<dbReference type="InterPro" id="IPR041489">
    <property type="entry name" value="PDZ_6"/>
</dbReference>
<dbReference type="InterPro" id="IPR013785">
    <property type="entry name" value="Aldolase_TIM"/>
</dbReference>
<dbReference type="eggNOG" id="COG1625">
    <property type="taxonomic scope" value="Bacteria"/>
</dbReference>
<dbReference type="Gene3D" id="3.20.20.70">
    <property type="entry name" value="Aldolase class I"/>
    <property type="match status" value="1"/>
</dbReference>
<dbReference type="Gene3D" id="2.30.42.10">
    <property type="match status" value="1"/>
</dbReference>
<dbReference type="SUPFAM" id="SSF102114">
    <property type="entry name" value="Radical SAM enzymes"/>
    <property type="match status" value="1"/>
</dbReference>
<dbReference type="Pfam" id="PF04459">
    <property type="entry name" value="DUF512"/>
    <property type="match status" value="1"/>
</dbReference>
<reference evidence="2 5" key="2">
    <citation type="submission" date="2016-11" db="EMBL/GenBank/DDBJ databases">
        <title>Genomic analysis of Caldithrix abyssi and proposal of a novel bacterial phylum Caldithrichaeota.</title>
        <authorList>
            <person name="Kublanov I."/>
            <person name="Sigalova O."/>
            <person name="Gavrilov S."/>
            <person name="Lebedinsky A."/>
            <person name="Ivanova N."/>
            <person name="Daum C."/>
            <person name="Reddy T."/>
            <person name="Klenk H.P."/>
            <person name="Goker M."/>
            <person name="Reva O."/>
            <person name="Miroshnichenko M."/>
            <person name="Kyprides N."/>
            <person name="Woyke T."/>
            <person name="Gelfand M."/>
        </authorList>
    </citation>
    <scope>NUCLEOTIDE SEQUENCE [LARGE SCALE GENOMIC DNA]</scope>
    <source>
        <strain evidence="2 5">LF13</strain>
    </source>
</reference>
<dbReference type="InterPro" id="IPR001478">
    <property type="entry name" value="PDZ"/>
</dbReference>
<protein>
    <submittedName>
        <fullName evidence="2">Putative radical SAM enzyme, TIGR03279 family</fullName>
    </submittedName>
</protein>
<dbReference type="PaxDb" id="880073-Calab_0093"/>
<dbReference type="Pfam" id="PF17820">
    <property type="entry name" value="PDZ_6"/>
    <property type="match status" value="1"/>
</dbReference>
<evidence type="ECO:0000313" key="3">
    <source>
        <dbReference type="EMBL" id="EHO39747.1"/>
    </source>
</evidence>
<dbReference type="Proteomes" id="UP000004671">
    <property type="component" value="Chromosome"/>
</dbReference>
<dbReference type="SUPFAM" id="SSF50156">
    <property type="entry name" value="PDZ domain-like"/>
    <property type="match status" value="1"/>
</dbReference>
<dbReference type="STRING" id="880073.Cabys_2878"/>
<dbReference type="EMBL" id="CM001402">
    <property type="protein sequence ID" value="EHO39747.1"/>
    <property type="molecule type" value="Genomic_DNA"/>
</dbReference>
<accession>H1XXS4</accession>
<dbReference type="HOGENOM" id="CLU_037396_0_0_0"/>
<dbReference type="RefSeq" id="WP_006926619.1">
    <property type="nucleotide sequence ID" value="NZ_CM001402.1"/>
</dbReference>
<dbReference type="PROSITE" id="PS50106">
    <property type="entry name" value="PDZ"/>
    <property type="match status" value="1"/>
</dbReference>
<dbReference type="InterPro" id="IPR058240">
    <property type="entry name" value="rSAM_sf"/>
</dbReference>
<feature type="domain" description="PDZ" evidence="1">
    <location>
        <begin position="1"/>
        <end position="66"/>
    </location>
</feature>
<dbReference type="KEGG" id="caby:Cabys_2878"/>
<name>H1XXS4_CALAY</name>
<dbReference type="InParanoid" id="H1XXS4"/>
<dbReference type="EMBL" id="CP018099">
    <property type="protein sequence ID" value="APF19626.1"/>
    <property type="molecule type" value="Genomic_DNA"/>
</dbReference>
<reference evidence="3 4" key="1">
    <citation type="submission" date="2011-09" db="EMBL/GenBank/DDBJ databases">
        <title>The permanent draft genome of Caldithrix abyssi DSM 13497.</title>
        <authorList>
            <consortium name="US DOE Joint Genome Institute (JGI-PGF)"/>
            <person name="Lucas S."/>
            <person name="Han J."/>
            <person name="Lapidus A."/>
            <person name="Bruce D."/>
            <person name="Goodwin L."/>
            <person name="Pitluck S."/>
            <person name="Peters L."/>
            <person name="Kyrpides N."/>
            <person name="Mavromatis K."/>
            <person name="Ivanova N."/>
            <person name="Mikhailova N."/>
            <person name="Chertkov O."/>
            <person name="Detter J.C."/>
            <person name="Tapia R."/>
            <person name="Han C."/>
            <person name="Land M."/>
            <person name="Hauser L."/>
            <person name="Markowitz V."/>
            <person name="Cheng J.-F."/>
            <person name="Hugenholtz P."/>
            <person name="Woyke T."/>
            <person name="Wu D."/>
            <person name="Spring S."/>
            <person name="Brambilla E."/>
            <person name="Klenk H.-P."/>
            <person name="Eisen J.A."/>
        </authorList>
    </citation>
    <scope>NUCLEOTIDE SEQUENCE [LARGE SCALE GENOMIC DNA]</scope>
    <source>
        <strain evidence="3 4">DSM 13497</strain>
    </source>
</reference>
<dbReference type="InterPro" id="IPR036034">
    <property type="entry name" value="PDZ_sf"/>
</dbReference>
<organism evidence="3 4">
    <name type="scientific">Caldithrix abyssi DSM 13497</name>
    <dbReference type="NCBI Taxonomy" id="880073"/>
    <lineage>
        <taxon>Bacteria</taxon>
        <taxon>Pseudomonadati</taxon>
        <taxon>Calditrichota</taxon>
        <taxon>Calditrichia</taxon>
        <taxon>Calditrichales</taxon>
        <taxon>Calditrichaceae</taxon>
        <taxon>Caldithrix</taxon>
    </lineage>
</organism>
<sequence length="438" mass="50932">MVKIINIVPGSIAAELGIQAGDQLLSINGHEINDRLDYRFYQADEELEMLIRQSDEEVLFEIEKDADEDLGLELEEMKLMSCGNNCVFCFVYQNPKGMRKALYFKDEDYRYSFLYGHYVTMTTLKQKDLDRIVEQRLSPLYISVHATDLEVRKFLLGIKRDDHLLEKIRFLTQNGIELHAQIVLVPEVNDGQVFDRTVEDLKRFFPGIRSVAVVPVGITRHRQHLTPLRIHTREELMNEIEHVERLRRQCRQELGVNFIYLADEFFIKSGQPIPEADYYDAFYQIENGVGEFRDMIDRFNEVKKSFPRRLARPLKLTWITGTLAYQTLLKYIVNPLNQIENLEIDLIPVVNHFYGPAIEVSGLLVAEDIYRQIKDRALGKAVFLPPRVLNEDGLFLDDWTVDDLERKLGKKCHVYQEEIEDIVDVMDAVASTEIKQGA</sequence>